<gene>
    <name evidence="1" type="ORF">CEXT_691321</name>
</gene>
<proteinExistence type="predicted"/>
<dbReference type="Proteomes" id="UP001054945">
    <property type="component" value="Unassembled WGS sequence"/>
</dbReference>
<dbReference type="AlphaFoldDB" id="A0AAV4XBW6"/>
<reference evidence="1 2" key="1">
    <citation type="submission" date="2021-06" db="EMBL/GenBank/DDBJ databases">
        <title>Caerostris extrusa draft genome.</title>
        <authorList>
            <person name="Kono N."/>
            <person name="Arakawa K."/>
        </authorList>
    </citation>
    <scope>NUCLEOTIDE SEQUENCE [LARGE SCALE GENOMIC DNA]</scope>
</reference>
<evidence type="ECO:0000313" key="1">
    <source>
        <dbReference type="EMBL" id="GIY92622.1"/>
    </source>
</evidence>
<organism evidence="1 2">
    <name type="scientific">Caerostris extrusa</name>
    <name type="common">Bark spider</name>
    <name type="synonym">Caerostris bankana</name>
    <dbReference type="NCBI Taxonomy" id="172846"/>
    <lineage>
        <taxon>Eukaryota</taxon>
        <taxon>Metazoa</taxon>
        <taxon>Ecdysozoa</taxon>
        <taxon>Arthropoda</taxon>
        <taxon>Chelicerata</taxon>
        <taxon>Arachnida</taxon>
        <taxon>Araneae</taxon>
        <taxon>Araneomorphae</taxon>
        <taxon>Entelegynae</taxon>
        <taxon>Araneoidea</taxon>
        <taxon>Araneidae</taxon>
        <taxon>Caerostris</taxon>
    </lineage>
</organism>
<evidence type="ECO:0000313" key="2">
    <source>
        <dbReference type="Proteomes" id="UP001054945"/>
    </source>
</evidence>
<keyword evidence="2" id="KW-1185">Reference proteome</keyword>
<dbReference type="EMBL" id="BPLR01017565">
    <property type="protein sequence ID" value="GIY92622.1"/>
    <property type="molecule type" value="Genomic_DNA"/>
</dbReference>
<comment type="caution">
    <text evidence="1">The sequence shown here is derived from an EMBL/GenBank/DDBJ whole genome shotgun (WGS) entry which is preliminary data.</text>
</comment>
<name>A0AAV4XBW6_CAEEX</name>
<protein>
    <submittedName>
        <fullName evidence="1">Uncharacterized protein</fullName>
    </submittedName>
</protein>
<accession>A0AAV4XBW6</accession>
<sequence length="87" mass="9779">MIWAKNFRGGMINLLGLKESFNFGRCKWVDYVLLAEGAEPTTSTAQCAWAKRPYAVLLSNIRVRSISSVGANKEMTSIQRIILTQRT</sequence>